<keyword evidence="2" id="KW-1185">Reference proteome</keyword>
<protein>
    <submittedName>
        <fullName evidence="3">Gustatory and pheromone receptor 39a-like</fullName>
    </submittedName>
</protein>
<dbReference type="GeneID" id="127565103"/>
<keyword evidence="1" id="KW-0472">Membrane</keyword>
<proteinExistence type="predicted"/>
<evidence type="ECO:0000256" key="1">
    <source>
        <dbReference type="SAM" id="Phobius"/>
    </source>
</evidence>
<reference evidence="3" key="1">
    <citation type="submission" date="2025-08" db="UniProtKB">
        <authorList>
            <consortium name="RefSeq"/>
        </authorList>
    </citation>
    <scope>IDENTIFICATION</scope>
    <source>
        <strain evidence="3">15112-1751.03</strain>
        <tissue evidence="3">Whole Adult</tissue>
    </source>
</reference>
<keyword evidence="1" id="KW-0812">Transmembrane</keyword>
<dbReference type="AlphaFoldDB" id="A0A9C6SLF8"/>
<organism evidence="2 3">
    <name type="scientific">Drosophila albomicans</name>
    <name type="common">Fruit fly</name>
    <dbReference type="NCBI Taxonomy" id="7291"/>
    <lineage>
        <taxon>Eukaryota</taxon>
        <taxon>Metazoa</taxon>
        <taxon>Ecdysozoa</taxon>
        <taxon>Arthropoda</taxon>
        <taxon>Hexapoda</taxon>
        <taxon>Insecta</taxon>
        <taxon>Pterygota</taxon>
        <taxon>Neoptera</taxon>
        <taxon>Endopterygota</taxon>
        <taxon>Diptera</taxon>
        <taxon>Brachycera</taxon>
        <taxon>Muscomorpha</taxon>
        <taxon>Ephydroidea</taxon>
        <taxon>Drosophilidae</taxon>
        <taxon>Drosophila</taxon>
    </lineage>
</organism>
<feature type="transmembrane region" description="Helical" evidence="1">
    <location>
        <begin position="6"/>
        <end position="23"/>
    </location>
</feature>
<keyword evidence="1" id="KW-1133">Transmembrane helix</keyword>
<accession>A0A9C6SLF8</accession>
<name>A0A9C6SLF8_DROAB</name>
<sequence>MDYIVILVGCFSQLIAILWLYIYQNSQVMLLRQISNAAQEMPRIKYHLQCGSLSLHELTKRLYISDKLHSICQDGMVQIYGIPLLFIYFNLIVDAVQIVYMALPKDTLCYKDLLLLIRWMLPLTIYLSLPLLINLEEELKIKSF</sequence>
<dbReference type="Proteomes" id="UP000515160">
    <property type="component" value="Chromosome 2L"/>
</dbReference>
<feature type="transmembrane region" description="Helical" evidence="1">
    <location>
        <begin position="79"/>
        <end position="103"/>
    </location>
</feature>
<feature type="transmembrane region" description="Helical" evidence="1">
    <location>
        <begin position="115"/>
        <end position="135"/>
    </location>
</feature>
<evidence type="ECO:0000313" key="2">
    <source>
        <dbReference type="Proteomes" id="UP000515160"/>
    </source>
</evidence>
<dbReference type="RefSeq" id="XP_051858189.1">
    <property type="nucleotide sequence ID" value="XM_052002229.1"/>
</dbReference>
<gene>
    <name evidence="3" type="primary">LOC127565103</name>
</gene>
<evidence type="ECO:0000313" key="3">
    <source>
        <dbReference type="RefSeq" id="XP_051858189.1"/>
    </source>
</evidence>